<dbReference type="Gene3D" id="1.10.10.2220">
    <property type="match status" value="1"/>
</dbReference>
<dbReference type="NCBIfam" id="TIGR01448">
    <property type="entry name" value="recD_rel"/>
    <property type="match status" value="1"/>
</dbReference>
<dbReference type="InterPro" id="IPR027785">
    <property type="entry name" value="UvrD-like_helicase_C"/>
</dbReference>
<evidence type="ECO:0000256" key="2">
    <source>
        <dbReference type="ARBA" id="ARBA00022840"/>
    </source>
</evidence>
<dbReference type="Pfam" id="PF23139">
    <property type="entry name" value="OB_YrrC"/>
    <property type="match status" value="1"/>
</dbReference>
<dbReference type="EMBL" id="JAHHHN010000032">
    <property type="protein sequence ID" value="MBW4565185.1"/>
    <property type="molecule type" value="Genomic_DNA"/>
</dbReference>
<dbReference type="Pfam" id="PF13538">
    <property type="entry name" value="UvrD_C_2"/>
    <property type="match status" value="1"/>
</dbReference>
<dbReference type="InterPro" id="IPR041451">
    <property type="entry name" value="RecD2_SH13"/>
</dbReference>
<dbReference type="CDD" id="cd17933">
    <property type="entry name" value="DEXSc_RecD-like"/>
    <property type="match status" value="1"/>
</dbReference>
<evidence type="ECO:0000313" key="8">
    <source>
        <dbReference type="EMBL" id="MBW4565185.1"/>
    </source>
</evidence>
<dbReference type="GO" id="GO:0043139">
    <property type="term" value="F:5'-3' DNA helicase activity"/>
    <property type="evidence" value="ECO:0007669"/>
    <property type="project" value="UniProtKB-UniRule"/>
</dbReference>
<dbReference type="InterPro" id="IPR010994">
    <property type="entry name" value="RuvA_2-like"/>
</dbReference>
<dbReference type="AlphaFoldDB" id="A0A951Q6P1"/>
<keyword evidence="3" id="KW-0378">Hydrolase</keyword>
<dbReference type="HAMAP" id="MF_01488">
    <property type="entry name" value="RecD2"/>
    <property type="match status" value="1"/>
</dbReference>
<dbReference type="SUPFAM" id="SSF47781">
    <property type="entry name" value="RuvA domain 2-like"/>
    <property type="match status" value="1"/>
</dbReference>
<dbReference type="InterPro" id="IPR027417">
    <property type="entry name" value="P-loop_NTPase"/>
</dbReference>
<comment type="caution">
    <text evidence="8">The sequence shown here is derived from an EMBL/GenBank/DDBJ whole genome shotgun (WGS) entry which is preliminary data.</text>
</comment>
<dbReference type="GO" id="GO:0016787">
    <property type="term" value="F:hydrolase activity"/>
    <property type="evidence" value="ECO:0007669"/>
    <property type="project" value="UniProtKB-KW"/>
</dbReference>
<gene>
    <name evidence="3" type="primary">recD2</name>
    <name evidence="8" type="ORF">KME32_29645</name>
</gene>
<proteinExistence type="inferred from homology"/>
<comment type="catalytic activity">
    <reaction evidence="3">
        <text>ATP + H2O = ADP + phosphate + H(+)</text>
        <dbReference type="Rhea" id="RHEA:13065"/>
        <dbReference type="ChEBI" id="CHEBI:15377"/>
        <dbReference type="ChEBI" id="CHEBI:15378"/>
        <dbReference type="ChEBI" id="CHEBI:30616"/>
        <dbReference type="ChEBI" id="CHEBI:43474"/>
        <dbReference type="ChEBI" id="CHEBI:456216"/>
        <dbReference type="EC" id="5.6.2.3"/>
    </reaction>
</comment>
<dbReference type="Gene3D" id="1.10.150.20">
    <property type="entry name" value="5' to 3' exonuclease, C-terminal subdomain"/>
    <property type="match status" value="1"/>
</dbReference>
<evidence type="ECO:0000259" key="5">
    <source>
        <dbReference type="Pfam" id="PF14490"/>
    </source>
</evidence>
<organism evidence="8 9">
    <name type="scientific">Mojavia pulchra JT2-VF2</name>
    <dbReference type="NCBI Taxonomy" id="287848"/>
    <lineage>
        <taxon>Bacteria</taxon>
        <taxon>Bacillati</taxon>
        <taxon>Cyanobacteriota</taxon>
        <taxon>Cyanophyceae</taxon>
        <taxon>Nostocales</taxon>
        <taxon>Nostocaceae</taxon>
    </lineage>
</organism>
<evidence type="ECO:0000259" key="6">
    <source>
        <dbReference type="Pfam" id="PF18335"/>
    </source>
</evidence>
<feature type="domain" description="ATP-dependent RecD2 DNA helicase SH3" evidence="6">
    <location>
        <begin position="590"/>
        <end position="654"/>
    </location>
</feature>
<dbReference type="InterPro" id="IPR050534">
    <property type="entry name" value="Coronavir_polyprotein_1ab"/>
</dbReference>
<evidence type="ECO:0000259" key="7">
    <source>
        <dbReference type="Pfam" id="PF23139"/>
    </source>
</evidence>
<dbReference type="EC" id="5.6.2.3" evidence="3"/>
<dbReference type="GO" id="GO:0006310">
    <property type="term" value="P:DNA recombination"/>
    <property type="evidence" value="ECO:0007669"/>
    <property type="project" value="InterPro"/>
</dbReference>
<dbReference type="Gene3D" id="3.40.50.300">
    <property type="entry name" value="P-loop containing nucleotide triphosphate hydrolases"/>
    <property type="match status" value="2"/>
</dbReference>
<keyword evidence="2 3" id="KW-0067">ATP-binding</keyword>
<dbReference type="CDD" id="cd18809">
    <property type="entry name" value="SF1_C_RecD"/>
    <property type="match status" value="1"/>
</dbReference>
<dbReference type="GO" id="GO:0005524">
    <property type="term" value="F:ATP binding"/>
    <property type="evidence" value="ECO:0007669"/>
    <property type="project" value="UniProtKB-UniRule"/>
</dbReference>
<evidence type="ECO:0000313" key="9">
    <source>
        <dbReference type="Proteomes" id="UP000715781"/>
    </source>
</evidence>
<dbReference type="Pfam" id="PF14520">
    <property type="entry name" value="HHH_5"/>
    <property type="match status" value="1"/>
</dbReference>
<dbReference type="Gene3D" id="2.30.30.940">
    <property type="match status" value="1"/>
</dbReference>
<comment type="function">
    <text evidence="3">DNA-dependent ATPase and ATP-dependent 5'-3' DNA helicase. Has no activity on blunt DNA or DNA with 3'-overhangs, requires at least 10 bases of 5'-ssDNA for helicase activity.</text>
</comment>
<keyword evidence="3 8" id="KW-0347">Helicase</keyword>
<feature type="domain" description="ATP-dependent RecD2 DNA helicase-like helix-hairpin-helix" evidence="5">
    <location>
        <begin position="158"/>
        <end position="247"/>
    </location>
</feature>
<dbReference type="Pfam" id="PF14490">
    <property type="entry name" value="HHH_RecD2"/>
    <property type="match status" value="1"/>
</dbReference>
<dbReference type="InterPro" id="IPR006345">
    <property type="entry name" value="RecD2"/>
</dbReference>
<accession>A0A951Q6P1</accession>
<dbReference type="InterPro" id="IPR029493">
    <property type="entry name" value="RecD2-like_HHH"/>
</dbReference>
<dbReference type="Pfam" id="PF18335">
    <property type="entry name" value="SH3_13"/>
    <property type="match status" value="1"/>
</dbReference>
<feature type="domain" description="UvrD-like helicase C-terminal" evidence="4">
    <location>
        <begin position="672"/>
        <end position="719"/>
    </location>
</feature>
<evidence type="ECO:0000259" key="4">
    <source>
        <dbReference type="Pfam" id="PF13538"/>
    </source>
</evidence>
<keyword evidence="3" id="KW-0238">DNA-binding</keyword>
<keyword evidence="1 3" id="KW-0547">Nucleotide-binding</keyword>
<dbReference type="Proteomes" id="UP000715781">
    <property type="component" value="Unassembled WGS sequence"/>
</dbReference>
<feature type="domain" description="ATP-dependent RecD2 DNA helicase OB-fold" evidence="7">
    <location>
        <begin position="19"/>
        <end position="92"/>
    </location>
</feature>
<evidence type="ECO:0000256" key="3">
    <source>
        <dbReference type="HAMAP-Rule" id="MF_01488"/>
    </source>
</evidence>
<name>A0A951Q6P1_9NOST</name>
<protein>
    <recommendedName>
        <fullName evidence="3">ATP-dependent RecD2 DNA helicase</fullName>
        <ecNumber evidence="3">5.6.2.3</ecNumber>
    </recommendedName>
    <alternativeName>
        <fullName evidence="3">DNA 5'-3' helicase subunit RecD2</fullName>
    </alternativeName>
</protein>
<dbReference type="InterPro" id="IPR055446">
    <property type="entry name" value="RecD2_N_OB"/>
</dbReference>
<dbReference type="SUPFAM" id="SSF52540">
    <property type="entry name" value="P-loop containing nucleoside triphosphate hydrolases"/>
    <property type="match status" value="2"/>
</dbReference>
<comment type="similarity">
    <text evidence="3">Belongs to the RecD family. RecD2 subfamily.</text>
</comment>
<dbReference type="GO" id="GO:0009338">
    <property type="term" value="C:exodeoxyribonuclease V complex"/>
    <property type="evidence" value="ECO:0007669"/>
    <property type="project" value="TreeGrafter"/>
</dbReference>
<evidence type="ECO:0000256" key="1">
    <source>
        <dbReference type="ARBA" id="ARBA00022741"/>
    </source>
</evidence>
<dbReference type="GO" id="GO:0017116">
    <property type="term" value="F:single-stranded DNA helicase activity"/>
    <property type="evidence" value="ECO:0007669"/>
    <property type="project" value="TreeGrafter"/>
</dbReference>
<feature type="binding site" evidence="3">
    <location>
        <begin position="372"/>
        <end position="376"/>
    </location>
    <ligand>
        <name>ATP</name>
        <dbReference type="ChEBI" id="CHEBI:30616"/>
    </ligand>
</feature>
<dbReference type="Pfam" id="PF13245">
    <property type="entry name" value="AAA_19"/>
    <property type="match status" value="1"/>
</dbReference>
<dbReference type="GO" id="GO:0003677">
    <property type="term" value="F:DNA binding"/>
    <property type="evidence" value="ECO:0007669"/>
    <property type="project" value="UniProtKB-UniRule"/>
</dbReference>
<keyword evidence="3" id="KW-0413">Isomerase</keyword>
<dbReference type="PANTHER" id="PTHR43788">
    <property type="entry name" value="DNA2/NAM7 HELICASE FAMILY MEMBER"/>
    <property type="match status" value="1"/>
</dbReference>
<reference evidence="8" key="1">
    <citation type="submission" date="2021-05" db="EMBL/GenBank/DDBJ databases">
        <authorList>
            <person name="Pietrasiak N."/>
            <person name="Ward R."/>
            <person name="Stajich J.E."/>
            <person name="Kurbessoian T."/>
        </authorList>
    </citation>
    <scope>NUCLEOTIDE SEQUENCE</scope>
    <source>
        <strain evidence="8">JT2-VF2</strain>
    </source>
</reference>
<reference evidence="8" key="2">
    <citation type="journal article" date="2022" name="Microbiol. Resour. Announc.">
        <title>Metagenome Sequencing to Explore Phylogenomics of Terrestrial Cyanobacteria.</title>
        <authorList>
            <person name="Ward R.D."/>
            <person name="Stajich J.E."/>
            <person name="Johansen J.R."/>
            <person name="Huntemann M."/>
            <person name="Clum A."/>
            <person name="Foster B."/>
            <person name="Foster B."/>
            <person name="Roux S."/>
            <person name="Palaniappan K."/>
            <person name="Varghese N."/>
            <person name="Mukherjee S."/>
            <person name="Reddy T.B.K."/>
            <person name="Daum C."/>
            <person name="Copeland A."/>
            <person name="Chen I.A."/>
            <person name="Ivanova N.N."/>
            <person name="Kyrpides N.C."/>
            <person name="Shapiro N."/>
            <person name="Eloe-Fadrosh E.A."/>
            <person name="Pietrasiak N."/>
        </authorList>
    </citation>
    <scope>NUCLEOTIDE SEQUENCE</scope>
    <source>
        <strain evidence="8">JT2-VF2</strain>
    </source>
</reference>
<dbReference type="PANTHER" id="PTHR43788:SF6">
    <property type="entry name" value="DNA HELICASE B"/>
    <property type="match status" value="1"/>
</dbReference>
<sequence>MSTSPTPAQAQVNATPHYETITGVVERLTFHSEESGYTVARLIRPRTTDLTTIVGSFANIQPGQTLQLTGFWRDHPQYGPQFQVTNYKETKPATLTGIEKYLGSGLIKGVGPVTAKRIVAHFGLETLDIIENQIDRLIEVQGIAKKRIKLIKNAWSTQKAIKEVMVFLQSHGVSTTYAVKIYKQYQDKAIATVTENPYQLATDIYGIGFLTADKIARNLGVAPDSEFRYCAGIIHALSEAAEDGHCYLPQKELIEKVIKLLTTDTHQPTEEATADIIRDMALREDLVRESIRDSFGEKILLCYKPTFFHTEQNLAQLITRRLHQPIVQDMPRVRAWLERFTTSRNIELSQQQQQAVEMAAYSPVMVLTGGPGVGKTFTTHTIVSLWKAMGKTIALAAPTGRAAQRLSEMTGLEAKTIHRLLEFDPKKMGFKCGSDNPLPHTAIIVDEASMLDLFLAHSLVKAVAEGAQLLLVGDIDQLPSVGPGKVLADLINSLQVPVVRLTQVFRQAQQSAIITAAHQINQGEYPLMEPISDNPVSDCLWHGGGYQPEHGVQAICELVSEFLPRLGFNPASDVQVLCPMLRGLVGTRNLNMVLQGLLNPPAPDKVEINRGGMTLRVGDRVIQQTNDYNREVFNGDLGSILSIDTEEQEVTVDYAGRPVVYDYADLNEITLAFAVSVHKSQGSEYPVVIFPLYMQHFMMLSRNLFYTGLTRARKLAIVIGSKKAISLAVRTTNDQQRYTRLWQRLLQPM</sequence>